<accession>A0A5N7CSU9</accession>
<keyword evidence="1" id="KW-0472">Membrane</keyword>
<keyword evidence="3" id="KW-1185">Reference proteome</keyword>
<sequence>MGQHRSVIDATWGPIELLARTDRPATFFLFYFYLILIFIISYYFLSFSSAPAMSFTFSARNDSTSLACWVPNWGCLPCLGPWELWNPILAWWNGTT</sequence>
<evidence type="ECO:0000313" key="2">
    <source>
        <dbReference type="EMBL" id="KAE8397225.1"/>
    </source>
</evidence>
<dbReference type="EMBL" id="ML736909">
    <property type="protein sequence ID" value="KAE8397225.1"/>
    <property type="molecule type" value="Genomic_DNA"/>
</dbReference>
<evidence type="ECO:0000256" key="1">
    <source>
        <dbReference type="SAM" id="Phobius"/>
    </source>
</evidence>
<name>A0A5N7CSU9_9EURO</name>
<reference evidence="2 3" key="1">
    <citation type="submission" date="2019-04" db="EMBL/GenBank/DDBJ databases">
        <authorList>
            <consortium name="DOE Joint Genome Institute"/>
            <person name="Mondo S."/>
            <person name="Kjaerbolling I."/>
            <person name="Vesth T."/>
            <person name="Frisvad J.C."/>
            <person name="Nybo J.L."/>
            <person name="Theobald S."/>
            <person name="Kildgaard S."/>
            <person name="Isbrandt T."/>
            <person name="Kuo A."/>
            <person name="Sato A."/>
            <person name="Lyhne E.K."/>
            <person name="Kogle M.E."/>
            <person name="Wiebenga A."/>
            <person name="Kun R.S."/>
            <person name="Lubbers R.J."/>
            <person name="Makela M.R."/>
            <person name="Barry K."/>
            <person name="Chovatia M."/>
            <person name="Clum A."/>
            <person name="Daum C."/>
            <person name="Haridas S."/>
            <person name="He G."/>
            <person name="LaButti K."/>
            <person name="Lipzen A."/>
            <person name="Riley R."/>
            <person name="Salamov A."/>
            <person name="Simmons B.A."/>
            <person name="Magnuson J.K."/>
            <person name="Henrissat B."/>
            <person name="Mortensen U.H."/>
            <person name="Larsen T.O."/>
            <person name="Devries R.P."/>
            <person name="Grigoriev I.V."/>
            <person name="Machida M."/>
            <person name="Baker S.E."/>
            <person name="Andersen M.R."/>
            <person name="Cantor M.N."/>
            <person name="Hua S.X."/>
        </authorList>
    </citation>
    <scope>NUCLEOTIDE SEQUENCE [LARGE SCALE GENOMIC DNA]</scope>
    <source>
        <strain evidence="2 3">CBS 119388</strain>
    </source>
</reference>
<dbReference type="RefSeq" id="XP_031934544.1">
    <property type="nucleotide sequence ID" value="XM_032083887.1"/>
</dbReference>
<evidence type="ECO:0000313" key="3">
    <source>
        <dbReference type="Proteomes" id="UP000325579"/>
    </source>
</evidence>
<dbReference type="AlphaFoldDB" id="A0A5N7CSU9"/>
<keyword evidence="1" id="KW-1133">Transmembrane helix</keyword>
<dbReference type="GeneID" id="43668578"/>
<protein>
    <submittedName>
        <fullName evidence="2">Uncharacterized protein</fullName>
    </submittedName>
</protein>
<gene>
    <name evidence="2" type="ORF">BDV37DRAFT_266190</name>
</gene>
<dbReference type="Proteomes" id="UP000325579">
    <property type="component" value="Unassembled WGS sequence"/>
</dbReference>
<proteinExistence type="predicted"/>
<keyword evidence="1" id="KW-0812">Transmembrane</keyword>
<organism evidence="2 3">
    <name type="scientific">Aspergillus pseudonomiae</name>
    <dbReference type="NCBI Taxonomy" id="1506151"/>
    <lineage>
        <taxon>Eukaryota</taxon>
        <taxon>Fungi</taxon>
        <taxon>Dikarya</taxon>
        <taxon>Ascomycota</taxon>
        <taxon>Pezizomycotina</taxon>
        <taxon>Eurotiomycetes</taxon>
        <taxon>Eurotiomycetidae</taxon>
        <taxon>Eurotiales</taxon>
        <taxon>Aspergillaceae</taxon>
        <taxon>Aspergillus</taxon>
        <taxon>Aspergillus subgen. Circumdati</taxon>
    </lineage>
</organism>
<feature type="transmembrane region" description="Helical" evidence="1">
    <location>
        <begin position="25"/>
        <end position="45"/>
    </location>
</feature>